<reference evidence="2 3" key="1">
    <citation type="submission" date="2020-05" db="EMBL/GenBank/DDBJ databases">
        <title>Vigna angularis (adzuki bean) Var. LongXiaoDou No. 4 denovo assembly.</title>
        <authorList>
            <person name="Xiang H."/>
        </authorList>
    </citation>
    <scope>NUCLEOTIDE SEQUENCE [LARGE SCALE GENOMIC DNA]</scope>
    <source>
        <tissue evidence="2">Leaf</tissue>
    </source>
</reference>
<feature type="compositionally biased region" description="Low complexity" evidence="1">
    <location>
        <begin position="215"/>
        <end position="225"/>
    </location>
</feature>
<proteinExistence type="predicted"/>
<dbReference type="EMBL" id="JABFOF010000001">
    <property type="protein sequence ID" value="KAG2407714.1"/>
    <property type="molecule type" value="Genomic_DNA"/>
</dbReference>
<dbReference type="PANTHER" id="PTHR34468">
    <property type="entry name" value="MICROTUBULE-ASSOCIATED FUTSCH-LIKE PROTEIN"/>
    <property type="match status" value="1"/>
</dbReference>
<dbReference type="PANTHER" id="PTHR34468:SF2">
    <property type="entry name" value="MICROTUBULE-ASSOCIATED FUTSCH-LIKE PROTEIN"/>
    <property type="match status" value="1"/>
</dbReference>
<organism evidence="2 3">
    <name type="scientific">Phaseolus angularis</name>
    <name type="common">Azuki bean</name>
    <name type="synonym">Vigna angularis</name>
    <dbReference type="NCBI Taxonomy" id="3914"/>
    <lineage>
        <taxon>Eukaryota</taxon>
        <taxon>Viridiplantae</taxon>
        <taxon>Streptophyta</taxon>
        <taxon>Embryophyta</taxon>
        <taxon>Tracheophyta</taxon>
        <taxon>Spermatophyta</taxon>
        <taxon>Magnoliopsida</taxon>
        <taxon>eudicotyledons</taxon>
        <taxon>Gunneridae</taxon>
        <taxon>Pentapetalae</taxon>
        <taxon>rosids</taxon>
        <taxon>fabids</taxon>
        <taxon>Fabales</taxon>
        <taxon>Fabaceae</taxon>
        <taxon>Papilionoideae</taxon>
        <taxon>50 kb inversion clade</taxon>
        <taxon>NPAAA clade</taxon>
        <taxon>indigoferoid/millettioid clade</taxon>
        <taxon>Phaseoleae</taxon>
        <taxon>Vigna</taxon>
    </lineage>
</organism>
<accession>A0A8T0L6Z3</accession>
<feature type="compositionally biased region" description="Basic and acidic residues" evidence="1">
    <location>
        <begin position="269"/>
        <end position="291"/>
    </location>
</feature>
<evidence type="ECO:0000256" key="1">
    <source>
        <dbReference type="SAM" id="MobiDB-lite"/>
    </source>
</evidence>
<feature type="compositionally biased region" description="Polar residues" evidence="1">
    <location>
        <begin position="345"/>
        <end position="356"/>
    </location>
</feature>
<dbReference type="Proteomes" id="UP000743370">
    <property type="component" value="Unassembled WGS sequence"/>
</dbReference>
<name>A0A8T0L6Z3_PHAAN</name>
<feature type="compositionally biased region" description="Polar residues" evidence="1">
    <location>
        <begin position="9"/>
        <end position="19"/>
    </location>
</feature>
<feature type="region of interest" description="Disordered" evidence="1">
    <location>
        <begin position="215"/>
        <end position="361"/>
    </location>
</feature>
<protein>
    <submittedName>
        <fullName evidence="2">Uncharacterized protein</fullName>
    </submittedName>
</protein>
<evidence type="ECO:0000313" key="2">
    <source>
        <dbReference type="EMBL" id="KAG2407714.1"/>
    </source>
</evidence>
<dbReference type="AlphaFoldDB" id="A0A8T0L6Z3"/>
<sequence length="478" mass="53085">MEMEETVKEQSLSVGNSARSKLLRYPLRSSSKFKESKPDPPDATNSSASKRGLSTPSVSRSVVGLNFSGKDKSTGAKPPRRLSVPVKASSSPNPKLIGNITPISDTRKVRYGNDDQGPQSRSQTPASDIPKTHGRMKFNLISSSSYWLNQIQLSESAAKHSVSLGFFKLAWEARCEPFPKMQDELKSYVQRHRLAELEEVKELLQSYRIAENIEQSQVSESISQVPEEEGTRSSGEEVHCCSSSITDTEKVKPEPLETESTRLTPVKTEQSKKETDQKNNLESTLREDLKKNPANSRPASDRGSSGLVKKSKKPTNKQQTKKGSSGVKTQHKKSDVIKGKIPISPTGSEENAQGNKENMDVRSTDEVATVTVAVGPLCHQPHWTRRFDPFTHEREVLLSPSMCPPPSRTRLVALGANHFIFLLIKCRLGNIKISKGLLEKYGPKRVLDTPITEKEKLGNGGMRIEGEQKEMVRGEWRL</sequence>
<feature type="compositionally biased region" description="Polar residues" evidence="1">
    <location>
        <begin position="316"/>
        <end position="328"/>
    </location>
</feature>
<evidence type="ECO:0000313" key="3">
    <source>
        <dbReference type="Proteomes" id="UP000743370"/>
    </source>
</evidence>
<comment type="caution">
    <text evidence="2">The sequence shown here is derived from an EMBL/GenBank/DDBJ whole genome shotgun (WGS) entry which is preliminary data.</text>
</comment>
<feature type="compositionally biased region" description="Basic and acidic residues" evidence="1">
    <location>
        <begin position="229"/>
        <end position="239"/>
    </location>
</feature>
<gene>
    <name evidence="2" type="ORF">HKW66_Vig0025360</name>
</gene>
<feature type="region of interest" description="Disordered" evidence="1">
    <location>
        <begin position="1"/>
        <end position="133"/>
    </location>
</feature>
<feature type="compositionally biased region" description="Polar residues" evidence="1">
    <location>
        <begin position="116"/>
        <end position="126"/>
    </location>
</feature>
<feature type="compositionally biased region" description="Polar residues" evidence="1">
    <location>
        <begin position="43"/>
        <end position="60"/>
    </location>
</feature>